<accession>A0A9P0BJ01</accession>
<organism evidence="2 3">
    <name type="scientific">Brassicogethes aeneus</name>
    <name type="common">Rape pollen beetle</name>
    <name type="synonym">Meligethes aeneus</name>
    <dbReference type="NCBI Taxonomy" id="1431903"/>
    <lineage>
        <taxon>Eukaryota</taxon>
        <taxon>Metazoa</taxon>
        <taxon>Ecdysozoa</taxon>
        <taxon>Arthropoda</taxon>
        <taxon>Hexapoda</taxon>
        <taxon>Insecta</taxon>
        <taxon>Pterygota</taxon>
        <taxon>Neoptera</taxon>
        <taxon>Endopterygota</taxon>
        <taxon>Coleoptera</taxon>
        <taxon>Polyphaga</taxon>
        <taxon>Cucujiformia</taxon>
        <taxon>Nitidulidae</taxon>
        <taxon>Meligethinae</taxon>
        <taxon>Brassicogethes</taxon>
    </lineage>
</organism>
<evidence type="ECO:0000313" key="3">
    <source>
        <dbReference type="Proteomes" id="UP001154078"/>
    </source>
</evidence>
<name>A0A9P0BJ01_BRAAE</name>
<keyword evidence="3" id="KW-1185">Reference proteome</keyword>
<sequence length="120" mass="14150">MNMPTKYLYLALVALVLIDFVYSYDWDEEKNIFVKMVEKLRKLNEDKKLDANKVDEKLSVCAKAHIGRSKWVKKYVKEAIFENKDPMDTINHLMEQSRSWSMNVDGWHNCIYCIENGLGI</sequence>
<dbReference type="Proteomes" id="UP001154078">
    <property type="component" value="Chromosome 9"/>
</dbReference>
<keyword evidence="1" id="KW-0732">Signal</keyword>
<gene>
    <name evidence="2" type="ORF">MELIAE_LOCUS13101</name>
</gene>
<evidence type="ECO:0000313" key="2">
    <source>
        <dbReference type="EMBL" id="CAH0564586.1"/>
    </source>
</evidence>
<proteinExistence type="predicted"/>
<feature type="chain" id="PRO_5040337876" evidence="1">
    <location>
        <begin position="24"/>
        <end position="120"/>
    </location>
</feature>
<reference evidence="2" key="1">
    <citation type="submission" date="2021-12" db="EMBL/GenBank/DDBJ databases">
        <authorList>
            <person name="King R."/>
        </authorList>
    </citation>
    <scope>NUCLEOTIDE SEQUENCE</scope>
</reference>
<evidence type="ECO:0000256" key="1">
    <source>
        <dbReference type="SAM" id="SignalP"/>
    </source>
</evidence>
<feature type="signal peptide" evidence="1">
    <location>
        <begin position="1"/>
        <end position="23"/>
    </location>
</feature>
<protein>
    <submittedName>
        <fullName evidence="2">Uncharacterized protein</fullName>
    </submittedName>
</protein>
<dbReference type="AlphaFoldDB" id="A0A9P0BJ01"/>
<dbReference type="EMBL" id="OV121140">
    <property type="protein sequence ID" value="CAH0564586.1"/>
    <property type="molecule type" value="Genomic_DNA"/>
</dbReference>